<dbReference type="Gene3D" id="1.50.10.10">
    <property type="match status" value="1"/>
</dbReference>
<dbReference type="InterPro" id="IPR004879">
    <property type="entry name" value="Ssp411-like_TRX"/>
</dbReference>
<evidence type="ECO:0000256" key="1">
    <source>
        <dbReference type="SAM" id="MobiDB-lite"/>
    </source>
</evidence>
<feature type="signal peptide" evidence="2">
    <location>
        <begin position="1"/>
        <end position="29"/>
    </location>
</feature>
<reference evidence="5 6" key="1">
    <citation type="submission" date="2019-02" db="EMBL/GenBank/DDBJ databases">
        <title>Deep-cultivation of Planctomycetes and their phenomic and genomic characterization uncovers novel biology.</title>
        <authorList>
            <person name="Wiegand S."/>
            <person name="Jogler M."/>
            <person name="Boedeker C."/>
            <person name="Pinto D."/>
            <person name="Vollmers J."/>
            <person name="Rivas-Marin E."/>
            <person name="Kohn T."/>
            <person name="Peeters S.H."/>
            <person name="Heuer A."/>
            <person name="Rast P."/>
            <person name="Oberbeckmann S."/>
            <person name="Bunk B."/>
            <person name="Jeske O."/>
            <person name="Meyerdierks A."/>
            <person name="Storesund J.E."/>
            <person name="Kallscheuer N."/>
            <person name="Luecker S."/>
            <person name="Lage O.M."/>
            <person name="Pohl T."/>
            <person name="Merkel B.J."/>
            <person name="Hornburger P."/>
            <person name="Mueller R.-W."/>
            <person name="Bruemmer F."/>
            <person name="Labrenz M."/>
            <person name="Spormann A.M."/>
            <person name="Op den Camp H."/>
            <person name="Overmann J."/>
            <person name="Amann R."/>
            <person name="Jetten M.S.M."/>
            <person name="Mascher T."/>
            <person name="Medema M.H."/>
            <person name="Devos D.P."/>
            <person name="Kaster A.-K."/>
            <person name="Ovreas L."/>
            <person name="Rohde M."/>
            <person name="Galperin M.Y."/>
            <person name="Jogler C."/>
        </authorList>
    </citation>
    <scope>NUCLEOTIDE SEQUENCE [LARGE SCALE GENOMIC DNA]</scope>
    <source>
        <strain evidence="5 6">Pla133</strain>
    </source>
</reference>
<dbReference type="Proteomes" id="UP000316921">
    <property type="component" value="Chromosome"/>
</dbReference>
<dbReference type="GO" id="GO:0005975">
    <property type="term" value="P:carbohydrate metabolic process"/>
    <property type="evidence" value="ECO:0007669"/>
    <property type="project" value="InterPro"/>
</dbReference>
<dbReference type="InterPro" id="IPR036249">
    <property type="entry name" value="Thioredoxin-like_sf"/>
</dbReference>
<keyword evidence="6" id="KW-1185">Reference proteome</keyword>
<protein>
    <recommendedName>
        <fullName evidence="7">Thioredoxin domain-containing protein</fullName>
    </recommendedName>
</protein>
<dbReference type="Pfam" id="PF03190">
    <property type="entry name" value="Thioredox_DsbH"/>
    <property type="match status" value="1"/>
</dbReference>
<accession>A0A518BHH6</accession>
<dbReference type="InterPro" id="IPR036929">
    <property type="entry name" value="DsbDN_sf"/>
</dbReference>
<dbReference type="SUPFAM" id="SSF52833">
    <property type="entry name" value="Thioredoxin-like"/>
    <property type="match status" value="1"/>
</dbReference>
<dbReference type="CDD" id="cd02955">
    <property type="entry name" value="SSP411"/>
    <property type="match status" value="1"/>
</dbReference>
<feature type="domain" description="Thiol:disulfide interchange protein DsbD N-terminal" evidence="4">
    <location>
        <begin position="677"/>
        <end position="788"/>
    </location>
</feature>
<feature type="domain" description="Spermatogenesis-associated protein 20-like TRX" evidence="3">
    <location>
        <begin position="52"/>
        <end position="200"/>
    </location>
</feature>
<feature type="chain" id="PRO_5022083861" description="Thioredoxin domain-containing protein" evidence="2">
    <location>
        <begin position="30"/>
        <end position="794"/>
    </location>
</feature>
<evidence type="ECO:0000259" key="4">
    <source>
        <dbReference type="Pfam" id="PF11412"/>
    </source>
</evidence>
<evidence type="ECO:0000313" key="5">
    <source>
        <dbReference type="EMBL" id="QDU66383.1"/>
    </source>
</evidence>
<dbReference type="InterPro" id="IPR024705">
    <property type="entry name" value="Ssp411"/>
</dbReference>
<dbReference type="EMBL" id="CP036287">
    <property type="protein sequence ID" value="QDU66383.1"/>
    <property type="molecule type" value="Genomic_DNA"/>
</dbReference>
<proteinExistence type="predicted"/>
<feature type="compositionally biased region" description="Low complexity" evidence="1">
    <location>
        <begin position="36"/>
        <end position="45"/>
    </location>
</feature>
<dbReference type="InterPro" id="IPR028250">
    <property type="entry name" value="DsbDN"/>
</dbReference>
<dbReference type="InterPro" id="IPR008928">
    <property type="entry name" value="6-hairpin_glycosidase_sf"/>
</dbReference>
<name>A0A518BHH6_9BACT</name>
<dbReference type="PANTHER" id="PTHR42899">
    <property type="entry name" value="SPERMATOGENESIS-ASSOCIATED PROTEIN 20"/>
    <property type="match status" value="1"/>
</dbReference>
<dbReference type="PANTHER" id="PTHR42899:SF1">
    <property type="entry name" value="SPERMATOGENESIS-ASSOCIATED PROTEIN 20"/>
    <property type="match status" value="1"/>
</dbReference>
<evidence type="ECO:0000313" key="6">
    <source>
        <dbReference type="Proteomes" id="UP000316921"/>
    </source>
</evidence>
<evidence type="ECO:0008006" key="7">
    <source>
        <dbReference type="Google" id="ProtNLM"/>
    </source>
</evidence>
<evidence type="ECO:0000259" key="3">
    <source>
        <dbReference type="Pfam" id="PF03190"/>
    </source>
</evidence>
<sequence precursor="true">MGRPGQHATLLARLATGIGLVLAPVACGAAATQETTAGEATAPQTDQGPRHTNALAGESSPYLLQHAHNPVDWHPWGAAAIELARAQDKPIFLSIGYSTCYWCHVMERETFEDEELAALINEYFVPIKVDREELPTVDDVYMTAVQLRTGSGGWPLSLFLDPESLDVFFGGTYFPPRGSEAQPGMETIVTVLGKRWAEGEAARVPLLEDARRLGNAVREVLSKPRPPAPLDGSIVDLAVNRVLARYDSINGGFGTAPKFPSEPELELLAEVAGEREDAARALERTLEAMAMGGIHDQLGGGFHRYSTDATWTVPHFEKMLYTQGQLAPLYATGAESFERPWFAGVAQGVLTYVAVELTGENGRYLSAQDAEVNAREGQSFLWSQEQMRAALDGFDPQVVVAVISDLGLTEGGNFVDPHHPAERGLSVLRLAVPPDAGETPLWKDAGFAAAMGRLLAVRRLRDQPATDDKTLAGWSGLMAAGAASAGASLRDSDAIASAAQALKLVDTSLRDGDGRLHRSWRAGRLGPLAVSEDHAFLLRGLLALHSATGDEAWLERAVEVYDEARTLYWDEIGGGWFDSAPGGHDLLPIRAKTVGDGATPAANSELLLAAVELARRTEQERFLEDATAAIRFLSTTLASNPPSMPRAVIAIRRLLQFAPERMPAPPSLPAARDSQVAFYLERTAADHSQLTLTLEITEGFHINAPDPGAIGLAGLELELSGAPDVELEATLPDGEPFTGPLDDVILLVLEGRIEIPLALRGDLGDPEQVRLSVSYQVCDDRQCYPPRRVDLRLP</sequence>
<dbReference type="KEGG" id="pbap:Pla133_14530"/>
<dbReference type="RefSeq" id="WP_145064157.1">
    <property type="nucleotide sequence ID" value="NZ_CP036287.1"/>
</dbReference>
<dbReference type="Gene3D" id="2.60.40.1250">
    <property type="entry name" value="Thiol:disulfide interchange protein DsbD, N-terminal domain"/>
    <property type="match status" value="1"/>
</dbReference>
<keyword evidence="2" id="KW-0732">Signal</keyword>
<gene>
    <name evidence="5" type="ORF">Pla133_14530</name>
</gene>
<dbReference type="SUPFAM" id="SSF48208">
    <property type="entry name" value="Six-hairpin glycosidases"/>
    <property type="match status" value="1"/>
</dbReference>
<dbReference type="AlphaFoldDB" id="A0A518BHH6"/>
<feature type="region of interest" description="Disordered" evidence="1">
    <location>
        <begin position="36"/>
        <end position="56"/>
    </location>
</feature>
<evidence type="ECO:0000256" key="2">
    <source>
        <dbReference type="SAM" id="SignalP"/>
    </source>
</evidence>
<organism evidence="5 6">
    <name type="scientific">Engelhardtia mirabilis</name>
    <dbReference type="NCBI Taxonomy" id="2528011"/>
    <lineage>
        <taxon>Bacteria</taxon>
        <taxon>Pseudomonadati</taxon>
        <taxon>Planctomycetota</taxon>
        <taxon>Planctomycetia</taxon>
        <taxon>Planctomycetia incertae sedis</taxon>
        <taxon>Engelhardtia</taxon>
    </lineage>
</organism>
<dbReference type="InterPro" id="IPR012341">
    <property type="entry name" value="6hp_glycosidase-like_sf"/>
</dbReference>
<dbReference type="Pfam" id="PF11412">
    <property type="entry name" value="DsbD_N"/>
    <property type="match status" value="1"/>
</dbReference>
<dbReference type="Gene3D" id="3.40.30.10">
    <property type="entry name" value="Glutaredoxin"/>
    <property type="match status" value="1"/>
</dbReference>